<evidence type="ECO:0000313" key="10">
    <source>
        <dbReference type="Proteomes" id="UP000658997"/>
    </source>
</evidence>
<evidence type="ECO:0000313" key="9">
    <source>
        <dbReference type="EMBL" id="SYW75919.1"/>
    </source>
</evidence>
<evidence type="ECO:0000259" key="8">
    <source>
        <dbReference type="PROSITE" id="PS50850"/>
    </source>
</evidence>
<dbReference type="GO" id="GO:0022857">
    <property type="term" value="F:transmembrane transporter activity"/>
    <property type="evidence" value="ECO:0007669"/>
    <property type="project" value="InterPro"/>
</dbReference>
<keyword evidence="5 7" id="KW-0472">Membrane</keyword>
<keyword evidence="2" id="KW-0813">Transport</keyword>
<dbReference type="SUPFAM" id="SSF103473">
    <property type="entry name" value="MFS general substrate transporter"/>
    <property type="match status" value="1"/>
</dbReference>
<evidence type="ECO:0000256" key="1">
    <source>
        <dbReference type="ARBA" id="ARBA00004141"/>
    </source>
</evidence>
<organism evidence="9 10">
    <name type="scientific">Ustilago bromivora</name>
    <dbReference type="NCBI Taxonomy" id="307758"/>
    <lineage>
        <taxon>Eukaryota</taxon>
        <taxon>Fungi</taxon>
        <taxon>Dikarya</taxon>
        <taxon>Basidiomycota</taxon>
        <taxon>Ustilaginomycotina</taxon>
        <taxon>Ustilaginomycetes</taxon>
        <taxon>Ustilaginales</taxon>
        <taxon>Ustilaginaceae</taxon>
        <taxon>Ustilago</taxon>
    </lineage>
</organism>
<evidence type="ECO:0000256" key="3">
    <source>
        <dbReference type="ARBA" id="ARBA00022692"/>
    </source>
</evidence>
<comment type="subcellular location">
    <subcellularLocation>
        <location evidence="1">Membrane</location>
        <topology evidence="1">Multi-pass membrane protein</topology>
    </subcellularLocation>
</comment>
<feature type="transmembrane region" description="Helical" evidence="7">
    <location>
        <begin position="140"/>
        <end position="160"/>
    </location>
</feature>
<evidence type="ECO:0000256" key="5">
    <source>
        <dbReference type="ARBA" id="ARBA00023136"/>
    </source>
</evidence>
<dbReference type="AlphaFoldDB" id="A0A8H8QJ99"/>
<feature type="transmembrane region" description="Helical" evidence="7">
    <location>
        <begin position="434"/>
        <end position="454"/>
    </location>
</feature>
<proteinExistence type="predicted"/>
<dbReference type="Proteomes" id="UP000658997">
    <property type="component" value="Unassembled WGS sequence"/>
</dbReference>
<evidence type="ECO:0000256" key="6">
    <source>
        <dbReference type="SAM" id="MobiDB-lite"/>
    </source>
</evidence>
<comment type="caution">
    <text evidence="9">The sequence shown here is derived from an EMBL/GenBank/DDBJ whole genome shotgun (WGS) entry which is preliminary data.</text>
</comment>
<accession>A0A8H8QJ99</accession>
<name>A0A8H8QJ99_9BASI</name>
<evidence type="ECO:0000256" key="4">
    <source>
        <dbReference type="ARBA" id="ARBA00022989"/>
    </source>
</evidence>
<dbReference type="InterPro" id="IPR036259">
    <property type="entry name" value="MFS_trans_sf"/>
</dbReference>
<dbReference type="PANTHER" id="PTHR43791:SF7">
    <property type="entry name" value="MAJOR FACILITATOR SUPERFAMILY (MFS) PROFILE DOMAIN-CONTAINING PROTEIN"/>
    <property type="match status" value="1"/>
</dbReference>
<feature type="transmembrane region" description="Helical" evidence="7">
    <location>
        <begin position="205"/>
        <end position="224"/>
    </location>
</feature>
<gene>
    <name evidence="9" type="ORF">UBRO2_01074</name>
</gene>
<dbReference type="Gene3D" id="1.20.1250.20">
    <property type="entry name" value="MFS general substrate transporter like domains"/>
    <property type="match status" value="1"/>
</dbReference>
<protein>
    <submittedName>
        <fullName evidence="9">Related to DAL5 - Allantoate and ureidosuccinate permease</fullName>
    </submittedName>
</protein>
<feature type="transmembrane region" description="Helical" evidence="7">
    <location>
        <begin position="402"/>
        <end position="422"/>
    </location>
</feature>
<feature type="transmembrane region" description="Helical" evidence="7">
    <location>
        <begin position="814"/>
        <end position="833"/>
    </location>
</feature>
<dbReference type="InterPro" id="IPR020846">
    <property type="entry name" value="MFS_dom"/>
</dbReference>
<keyword evidence="4 7" id="KW-1133">Transmembrane helix</keyword>
<feature type="region of interest" description="Disordered" evidence="6">
    <location>
        <begin position="1189"/>
        <end position="1212"/>
    </location>
</feature>
<feature type="transmembrane region" description="Helical" evidence="7">
    <location>
        <begin position="236"/>
        <end position="258"/>
    </location>
</feature>
<sequence length="1237" mass="136985">MTSTHESISSHNHGKEIVLSTNEKTLQTLAVTSLDISTPTTPHSTDLKQITDIVETSTQLDLATSRRLLRRIDYHTVPCLLAIYGLQYADKVSLANGVLFSLKSDTNLKGQEYSWLTTIYYLGYFIFQPLMNYAMQRVDAAYVVSAMVVVWGVVLATLGLCNTFAQLMAVRFILGALEGVVTPAFGLIVASWYKRKEQTSRQLLYFAMNTGFSLWVSVVIYFIAKKAQEHGGVSGWRVINFFLGGLTVFTGIITSIFLRLPKNAWWLTPEERKLAHARIIDNGAGTGETQHWKWDQVRDAFTDPTTYFIFFINITCCIPNGGITTFQSLIYQSFGFTPLETILYQLPSFAMSFCWILFAAFVIHKFPKLRFFFMCFTVIPAFVAVLTAGTLPDEAKYRWTRYGVYLMSVLYALQSFLMWALMPSIIGGRTKKTIVATLCFMGYCVGNMIGPQVFRASDAPRYIRGLIVVASMLALVFVLCIAWLLYLIAENKRRRKVLARMGVSEEERLLKNKINGELDQQQQERPRASTSAAHHRSRSSEQYSEYRPYPPRTSSHKVHRSFDSIYPRDRPRASNSKKQTAPLRISPDPPSLLAFASSFETLLDTQASKSSTHSAYSELVSFSTSNYPPSTLPNSALSDLIHSNATPSASSSSKSSFSSVSTSLVDNTIMTGSVATTAGLDLLGVLAEEVDWDPQQRGGAPHLAVQSNHEAKQKLWAGQILGSLGLIKPDGSRRGSFASLTSTALPKAEATGVAKLQPKQSKRGSSVEDPLNTMTLTKRTALFYENLYERLCAGIVPRAYIYPKLGRKWHDQDPTFAALALSISLLGLLGLTLPPAPTKGCGGDIDSELRQPFVMPSLTPRGQVTGELYSEAKPLIERILLLRLSSSGGGIGFGQTPTLETVLTSFFLSLALYNLDDGAGFTEWKDASFFRFCEAVTLAKILGLDQVRASTASVGVGGEVSEEVKVWMLLVRAERWWAEQKAGYACQMEARSEAVDSKKRVKTDEDYNDAQMSVKKQRRSETRTVEPLGFLTKLGFAGVRDDLLHRFHDLLDCWTRRCHSSSCRLDSEATVSIHDSLASLELFSHIHLAADPILVDLARQALRAKLWNACLHHNLVSTHAQGPLRPDQPLHIALDTLDLLEDLHQLVLRSLPAGAVEAEAAWEALQEIRDCVGKLPNGRFAAESFSFEQIEGSDESDEPSEGGSASAGERASWTTITRAAQSVMDNLDRFLGRAGTH</sequence>
<feature type="transmembrane region" description="Helical" evidence="7">
    <location>
        <begin position="342"/>
        <end position="364"/>
    </location>
</feature>
<dbReference type="PANTHER" id="PTHR43791">
    <property type="entry name" value="PERMEASE-RELATED"/>
    <property type="match status" value="1"/>
</dbReference>
<feature type="compositionally biased region" description="Basic and acidic residues" evidence="6">
    <location>
        <begin position="560"/>
        <end position="572"/>
    </location>
</feature>
<dbReference type="EMBL" id="ULHB01000012">
    <property type="protein sequence ID" value="SYW75919.1"/>
    <property type="molecule type" value="Genomic_DNA"/>
</dbReference>
<keyword evidence="10" id="KW-1185">Reference proteome</keyword>
<feature type="transmembrane region" description="Helical" evidence="7">
    <location>
        <begin position="466"/>
        <end position="488"/>
    </location>
</feature>
<dbReference type="GO" id="GO:0016020">
    <property type="term" value="C:membrane"/>
    <property type="evidence" value="ECO:0007669"/>
    <property type="project" value="UniProtKB-SubCell"/>
</dbReference>
<reference evidence="9" key="1">
    <citation type="submission" date="2018-08" db="EMBL/GenBank/DDBJ databases">
        <authorList>
            <person name="Guldener U."/>
        </authorList>
    </citation>
    <scope>NUCLEOTIDE SEQUENCE</scope>
    <source>
        <strain evidence="9">UB2</strain>
    </source>
</reference>
<keyword evidence="3 7" id="KW-0812">Transmembrane</keyword>
<evidence type="ECO:0000256" key="7">
    <source>
        <dbReference type="SAM" id="Phobius"/>
    </source>
</evidence>
<dbReference type="PROSITE" id="PS50850">
    <property type="entry name" value="MFS"/>
    <property type="match status" value="1"/>
</dbReference>
<feature type="domain" description="Major facilitator superfamily (MFS) profile" evidence="8">
    <location>
        <begin position="59"/>
        <end position="492"/>
    </location>
</feature>
<feature type="region of interest" description="Disordered" evidence="6">
    <location>
        <begin position="514"/>
        <end position="589"/>
    </location>
</feature>
<dbReference type="InterPro" id="IPR011701">
    <property type="entry name" value="MFS"/>
</dbReference>
<feature type="compositionally biased region" description="Acidic residues" evidence="6">
    <location>
        <begin position="1191"/>
        <end position="1200"/>
    </location>
</feature>
<dbReference type="Pfam" id="PF07690">
    <property type="entry name" value="MFS_1"/>
    <property type="match status" value="1"/>
</dbReference>
<evidence type="ECO:0000256" key="2">
    <source>
        <dbReference type="ARBA" id="ARBA00022448"/>
    </source>
</evidence>
<feature type="compositionally biased region" description="Basic and acidic residues" evidence="6">
    <location>
        <begin position="514"/>
        <end position="527"/>
    </location>
</feature>
<feature type="transmembrane region" description="Helical" evidence="7">
    <location>
        <begin position="371"/>
        <end position="390"/>
    </location>
</feature>
<feature type="transmembrane region" description="Helical" evidence="7">
    <location>
        <begin position="172"/>
        <end position="193"/>
    </location>
</feature>